<evidence type="ECO:0000256" key="2">
    <source>
        <dbReference type="ARBA" id="ARBA00022692"/>
    </source>
</evidence>
<evidence type="ECO:0000259" key="7">
    <source>
        <dbReference type="PROSITE" id="PS51012"/>
    </source>
</evidence>
<dbReference type="PIRSF" id="PIRSF006648">
    <property type="entry name" value="DrrB"/>
    <property type="match status" value="1"/>
</dbReference>
<comment type="subcellular location">
    <subcellularLocation>
        <location evidence="6">Cell membrane</location>
        <topology evidence="6">Multi-pass membrane protein</topology>
    </subcellularLocation>
    <subcellularLocation>
        <location evidence="1">Membrane</location>
        <topology evidence="1">Multi-pass membrane protein</topology>
    </subcellularLocation>
</comment>
<keyword evidence="9" id="KW-1185">Reference proteome</keyword>
<dbReference type="InterPro" id="IPR000412">
    <property type="entry name" value="ABC_2_transport"/>
</dbReference>
<protein>
    <recommendedName>
        <fullName evidence="6">Transport permease protein</fullName>
    </recommendedName>
</protein>
<feature type="transmembrane region" description="Helical" evidence="6">
    <location>
        <begin position="53"/>
        <end position="75"/>
    </location>
</feature>
<keyword evidence="6" id="KW-0813">Transport</keyword>
<comment type="similarity">
    <text evidence="6">Belongs to the ABC-2 integral membrane protein family.</text>
</comment>
<dbReference type="PANTHER" id="PTHR43229">
    <property type="entry name" value="NODULATION PROTEIN J"/>
    <property type="match status" value="1"/>
</dbReference>
<gene>
    <name evidence="8" type="ORF">GCM10022224_088290</name>
</gene>
<dbReference type="Pfam" id="PF01061">
    <property type="entry name" value="ABC2_membrane"/>
    <property type="match status" value="1"/>
</dbReference>
<name>A0ABP7DR64_9ACTN</name>
<comment type="caution">
    <text evidence="6">Lacks conserved residue(s) required for the propagation of feature annotation.</text>
</comment>
<dbReference type="RefSeq" id="WP_344893099.1">
    <property type="nucleotide sequence ID" value="NZ_BAAAZP010000203.1"/>
</dbReference>
<dbReference type="InterPro" id="IPR051784">
    <property type="entry name" value="Nod_factor_ABC_transporter"/>
</dbReference>
<feature type="domain" description="ABC transmembrane type-2" evidence="7">
    <location>
        <begin position="51"/>
        <end position="278"/>
    </location>
</feature>
<reference evidence="9" key="1">
    <citation type="journal article" date="2019" name="Int. J. Syst. Evol. Microbiol.">
        <title>The Global Catalogue of Microorganisms (GCM) 10K type strain sequencing project: providing services to taxonomists for standard genome sequencing and annotation.</title>
        <authorList>
            <consortium name="The Broad Institute Genomics Platform"/>
            <consortium name="The Broad Institute Genome Sequencing Center for Infectious Disease"/>
            <person name="Wu L."/>
            <person name="Ma J."/>
        </authorList>
    </citation>
    <scope>NUCLEOTIDE SEQUENCE [LARGE SCALE GENOMIC DNA]</scope>
    <source>
        <strain evidence="9">JCM 16904</strain>
    </source>
</reference>
<dbReference type="InterPro" id="IPR013525">
    <property type="entry name" value="ABC2_TM"/>
</dbReference>
<dbReference type="InterPro" id="IPR047817">
    <property type="entry name" value="ABC2_TM_bact-type"/>
</dbReference>
<keyword evidence="3 6" id="KW-1133">Transmembrane helix</keyword>
<evidence type="ECO:0000256" key="1">
    <source>
        <dbReference type="ARBA" id="ARBA00004141"/>
    </source>
</evidence>
<keyword evidence="5" id="KW-0046">Antibiotic resistance</keyword>
<evidence type="ECO:0000313" key="8">
    <source>
        <dbReference type="EMBL" id="GAA3709120.1"/>
    </source>
</evidence>
<evidence type="ECO:0000256" key="3">
    <source>
        <dbReference type="ARBA" id="ARBA00022989"/>
    </source>
</evidence>
<dbReference type="PROSITE" id="PS51012">
    <property type="entry name" value="ABC_TM2"/>
    <property type="match status" value="1"/>
</dbReference>
<feature type="transmembrane region" description="Helical" evidence="6">
    <location>
        <begin position="252"/>
        <end position="272"/>
    </location>
</feature>
<keyword evidence="2 6" id="KW-0812">Transmembrane</keyword>
<evidence type="ECO:0000256" key="4">
    <source>
        <dbReference type="ARBA" id="ARBA00023136"/>
    </source>
</evidence>
<feature type="transmembrane region" description="Helical" evidence="6">
    <location>
        <begin position="195"/>
        <end position="215"/>
    </location>
</feature>
<dbReference type="PANTHER" id="PTHR43229:SF2">
    <property type="entry name" value="NODULATION PROTEIN J"/>
    <property type="match status" value="1"/>
</dbReference>
<proteinExistence type="inferred from homology"/>
<keyword evidence="6" id="KW-1003">Cell membrane</keyword>
<sequence length="279" mass="30118">MSTTMIEPVHETVRAAERVAAARRHVSVGETLAQTLTMAWRALMKMRRNPEQFFDVALQPILFTAMFAYIFGGAVTGDVNSYLPLIIPGILAQTVLTTCMATGTQLREDMEKGVFDRFKSLPIARIAPLAGPMVADLLRYTIAATLTFGSGLLMGYRPGGGVFGVLAAILLAIFTGWSLAWVFTWVGTIARSAQAVQGISMMILFPLTFLSNAFVPVETLPGWLAAFVRVNPVSHLVTAARDLANSAVLSGAVAWTLVAGVVVIAIFAPLSVRSYRRHM</sequence>
<feature type="transmembrane region" description="Helical" evidence="6">
    <location>
        <begin position="162"/>
        <end position="183"/>
    </location>
</feature>
<evidence type="ECO:0000313" key="9">
    <source>
        <dbReference type="Proteomes" id="UP001500902"/>
    </source>
</evidence>
<evidence type="ECO:0000256" key="5">
    <source>
        <dbReference type="ARBA" id="ARBA00023251"/>
    </source>
</evidence>
<accession>A0ABP7DR64</accession>
<organism evidence="8 9">
    <name type="scientific">Nonomuraea antimicrobica</name>
    <dbReference type="NCBI Taxonomy" id="561173"/>
    <lineage>
        <taxon>Bacteria</taxon>
        <taxon>Bacillati</taxon>
        <taxon>Actinomycetota</taxon>
        <taxon>Actinomycetes</taxon>
        <taxon>Streptosporangiales</taxon>
        <taxon>Streptosporangiaceae</taxon>
        <taxon>Nonomuraea</taxon>
    </lineage>
</organism>
<dbReference type="Proteomes" id="UP001500902">
    <property type="component" value="Unassembled WGS sequence"/>
</dbReference>
<keyword evidence="4 6" id="KW-0472">Membrane</keyword>
<comment type="caution">
    <text evidence="8">The sequence shown here is derived from an EMBL/GenBank/DDBJ whole genome shotgun (WGS) entry which is preliminary data.</text>
</comment>
<dbReference type="EMBL" id="BAAAZP010000203">
    <property type="protein sequence ID" value="GAA3709120.1"/>
    <property type="molecule type" value="Genomic_DNA"/>
</dbReference>
<evidence type="ECO:0000256" key="6">
    <source>
        <dbReference type="RuleBase" id="RU361157"/>
    </source>
</evidence>